<dbReference type="Pfam" id="PF13354">
    <property type="entry name" value="Beta-lactamase2"/>
    <property type="match status" value="1"/>
</dbReference>
<dbReference type="GO" id="GO:0008800">
    <property type="term" value="F:beta-lactamase activity"/>
    <property type="evidence" value="ECO:0007669"/>
    <property type="project" value="InterPro"/>
</dbReference>
<keyword evidence="2" id="KW-0378">Hydrolase</keyword>
<dbReference type="AlphaFoldDB" id="A0A7V7UW64"/>
<dbReference type="PANTHER" id="PTHR35333">
    <property type="entry name" value="BETA-LACTAMASE"/>
    <property type="match status" value="1"/>
</dbReference>
<dbReference type="EMBL" id="WBOT01000007">
    <property type="protein sequence ID" value="KAB2330598.1"/>
    <property type="molecule type" value="Genomic_DNA"/>
</dbReference>
<dbReference type="RefSeq" id="WP_151575529.1">
    <property type="nucleotide sequence ID" value="NZ_WBOT01000007.1"/>
</dbReference>
<evidence type="ECO:0000313" key="3">
    <source>
        <dbReference type="Proteomes" id="UP000441354"/>
    </source>
</evidence>
<dbReference type="InterPro" id="IPR045155">
    <property type="entry name" value="Beta-lactam_cat"/>
</dbReference>
<dbReference type="GO" id="GO:0030655">
    <property type="term" value="P:beta-lactam antibiotic catabolic process"/>
    <property type="evidence" value="ECO:0007669"/>
    <property type="project" value="InterPro"/>
</dbReference>
<reference evidence="2 3" key="1">
    <citation type="journal article" date="2014" name="Arch. Microbiol.">
        <title>Bacillus mesophilum sp. nov., strain IITR-54T, a novel 4-chlorobiphenyl dechlorinating bacterium.</title>
        <authorList>
            <person name="Manickam N."/>
            <person name="Singh N.K."/>
            <person name="Bajaj A."/>
            <person name="Kumar R.M."/>
            <person name="Kaur G."/>
            <person name="Kaur N."/>
            <person name="Bala M."/>
            <person name="Kumar A."/>
            <person name="Mayilraj S."/>
        </authorList>
    </citation>
    <scope>NUCLEOTIDE SEQUENCE [LARGE SCALE GENOMIC DNA]</scope>
    <source>
        <strain evidence="2 3">IITR-54</strain>
    </source>
</reference>
<dbReference type="InterPro" id="IPR012338">
    <property type="entry name" value="Beta-lactam/transpept-like"/>
</dbReference>
<dbReference type="SUPFAM" id="SSF56601">
    <property type="entry name" value="beta-lactamase/transpeptidase-like"/>
    <property type="match status" value="1"/>
</dbReference>
<feature type="domain" description="Beta-lactamase class A catalytic" evidence="1">
    <location>
        <begin position="31"/>
        <end position="225"/>
    </location>
</feature>
<accession>A0A7V7UW64</accession>
<proteinExistence type="predicted"/>
<dbReference type="InterPro" id="IPR000871">
    <property type="entry name" value="Beta-lactam_class-A"/>
</dbReference>
<dbReference type="GO" id="GO:0046677">
    <property type="term" value="P:response to antibiotic"/>
    <property type="evidence" value="ECO:0007669"/>
    <property type="project" value="InterPro"/>
</dbReference>
<protein>
    <submittedName>
        <fullName evidence="2">Serine hydrolase</fullName>
    </submittedName>
</protein>
<dbReference type="OrthoDB" id="9775096at2"/>
<evidence type="ECO:0000259" key="1">
    <source>
        <dbReference type="Pfam" id="PF13354"/>
    </source>
</evidence>
<evidence type="ECO:0000313" key="2">
    <source>
        <dbReference type="EMBL" id="KAB2330598.1"/>
    </source>
</evidence>
<name>A0A7V7UW64_9BACI</name>
<dbReference type="PANTHER" id="PTHR35333:SF3">
    <property type="entry name" value="BETA-LACTAMASE-TYPE TRANSPEPTIDASE FOLD CONTAINING PROTEIN"/>
    <property type="match status" value="1"/>
</dbReference>
<comment type="caution">
    <text evidence="2">The sequence shown here is derived from an EMBL/GenBank/DDBJ whole genome shotgun (WGS) entry which is preliminary data.</text>
</comment>
<gene>
    <name evidence="2" type="ORF">F7732_18290</name>
</gene>
<keyword evidence="3" id="KW-1185">Reference proteome</keyword>
<dbReference type="Gene3D" id="3.40.710.10">
    <property type="entry name" value="DD-peptidase/beta-lactamase superfamily"/>
    <property type="match status" value="1"/>
</dbReference>
<dbReference type="Proteomes" id="UP000441354">
    <property type="component" value="Unassembled WGS sequence"/>
</dbReference>
<organism evidence="2 3">
    <name type="scientific">Bacillus mesophilum</name>
    <dbReference type="NCBI Taxonomy" id="1071718"/>
    <lineage>
        <taxon>Bacteria</taxon>
        <taxon>Bacillati</taxon>
        <taxon>Bacillota</taxon>
        <taxon>Bacilli</taxon>
        <taxon>Bacillales</taxon>
        <taxon>Bacillaceae</taxon>
        <taxon>Bacillus</taxon>
    </lineage>
</organism>
<sequence length="260" mass="28718">MNWDQFNRDVQRLTSAAHGRVSLFIESDKGVIEKESHTVYPAASTIKVPILLEALQQAESGGIDLKQSISISPSHITGGAGILQSLSLPAEMKLVDLLSLMIVVSDNSATNILIDLLGQNQIEQCIKSMNLQETKLQRKMMDFEAGRRGFENTTSAYDLGICLKFLTEDGLLNEESRALGLEIMGRQQLRKLAYSVSSSEITVYGKTGELPGVSHDCAILKKDHHLLYGVVLMDGITQAEEALIYFSRLGRLIEQYMSNL</sequence>